<evidence type="ECO:0000313" key="1">
    <source>
        <dbReference type="EMBL" id="KGN29938.1"/>
    </source>
</evidence>
<comment type="caution">
    <text evidence="1">The sequence shown here is derived from an EMBL/GenBank/DDBJ whole genome shotgun (WGS) entry which is preliminary data.</text>
</comment>
<organism evidence="1 2">
    <name type="scientific">Knoellia flava TL1</name>
    <dbReference type="NCBI Taxonomy" id="1385518"/>
    <lineage>
        <taxon>Bacteria</taxon>
        <taxon>Bacillati</taxon>
        <taxon>Actinomycetota</taxon>
        <taxon>Actinomycetes</taxon>
        <taxon>Micrococcales</taxon>
        <taxon>Intrasporangiaceae</taxon>
        <taxon>Knoellia</taxon>
    </lineage>
</organism>
<reference evidence="1 2" key="1">
    <citation type="submission" date="2013-08" db="EMBL/GenBank/DDBJ databases">
        <title>The genome sequence of Knoellia flava.</title>
        <authorList>
            <person name="Zhu W."/>
            <person name="Wang G."/>
        </authorList>
    </citation>
    <scope>NUCLEOTIDE SEQUENCE [LARGE SCALE GENOMIC DNA]</scope>
    <source>
        <strain evidence="1 2">TL1</strain>
    </source>
</reference>
<keyword evidence="2" id="KW-1185">Reference proteome</keyword>
<dbReference type="Gene3D" id="3.30.1460.30">
    <property type="entry name" value="YgaC/TfoX-N like chaperone"/>
    <property type="match status" value="1"/>
</dbReference>
<evidence type="ECO:0008006" key="3">
    <source>
        <dbReference type="Google" id="ProtNLM"/>
    </source>
</evidence>
<accession>A0ABR4XC30</accession>
<evidence type="ECO:0000313" key="2">
    <source>
        <dbReference type="Proteomes" id="UP000029990"/>
    </source>
</evidence>
<gene>
    <name evidence="1" type="ORF">N798_12130</name>
</gene>
<dbReference type="SUPFAM" id="SSF159894">
    <property type="entry name" value="YgaC/TfoX-N like"/>
    <property type="match status" value="1"/>
</dbReference>
<dbReference type="Proteomes" id="UP000029990">
    <property type="component" value="Unassembled WGS sequence"/>
</dbReference>
<dbReference type="EMBL" id="AVPI01000035">
    <property type="protein sequence ID" value="KGN29938.1"/>
    <property type="molecule type" value="Genomic_DNA"/>
</dbReference>
<protein>
    <recommendedName>
        <fullName evidence="3">MFS transporter</fullName>
    </recommendedName>
</protein>
<proteinExistence type="predicted"/>
<sequence>MFGSVGAFVNGNMFAGLFGDSLGVKLDDAASRSCAPCRAPGRSGRRSGR</sequence>
<name>A0ABR4XC30_9MICO</name>